<keyword evidence="1" id="KW-0732">Signal</keyword>
<dbReference type="Pfam" id="PF03372">
    <property type="entry name" value="Exo_endo_phos"/>
    <property type="match status" value="1"/>
</dbReference>
<dbReference type="PANTHER" id="PTHR12121">
    <property type="entry name" value="CARBON CATABOLITE REPRESSOR PROTEIN 4"/>
    <property type="match status" value="1"/>
</dbReference>
<dbReference type="PANTHER" id="PTHR12121:SF36">
    <property type="entry name" value="ENDONUCLEASE_EXONUCLEASE_PHOSPHATASE DOMAIN-CONTAINING PROTEIN"/>
    <property type="match status" value="1"/>
</dbReference>
<sequence>MKRNVLFFFLASIAISAVAQPAKIATYNMRYDNVQDTVNAWAKRVPIIGQVIQFHEIELFGAQELLDHQVKDVKKQLPMFDWIGVGRDDGQAKGEYAPIFYHADKFKVLDKGNFWLSETPDQPTKGWDAALPRICSWGKFQDLKTKKVFFIFNTHFDHKGELARINSAKLILDKIKTIAGNQPVVLMGDFNFDQRHEGYQTLQSSTLKDAFGLALFKLANTSTFNGFDIRTAGDARIDHILVSPQFKVSKYGILTDSYQGKLPSDHFPVTISLSLSK</sequence>
<evidence type="ECO:0000313" key="3">
    <source>
        <dbReference type="EMBL" id="RAV98689.1"/>
    </source>
</evidence>
<dbReference type="InterPro" id="IPR005135">
    <property type="entry name" value="Endo/exonuclease/phosphatase"/>
</dbReference>
<dbReference type="GO" id="GO:0000175">
    <property type="term" value="F:3'-5'-RNA exonuclease activity"/>
    <property type="evidence" value="ECO:0007669"/>
    <property type="project" value="TreeGrafter"/>
</dbReference>
<dbReference type="RefSeq" id="WP_112749086.1">
    <property type="nucleotide sequence ID" value="NZ_QMFY01000015.1"/>
</dbReference>
<comment type="caution">
    <text evidence="3">The sequence shown here is derived from an EMBL/GenBank/DDBJ whole genome shotgun (WGS) entry which is preliminary data.</text>
</comment>
<organism evidence="3 4">
    <name type="scientific">Pseudochryseolinea flava</name>
    <dbReference type="NCBI Taxonomy" id="2059302"/>
    <lineage>
        <taxon>Bacteria</taxon>
        <taxon>Pseudomonadati</taxon>
        <taxon>Bacteroidota</taxon>
        <taxon>Cytophagia</taxon>
        <taxon>Cytophagales</taxon>
        <taxon>Fulvivirgaceae</taxon>
        <taxon>Pseudochryseolinea</taxon>
    </lineage>
</organism>
<proteinExistence type="predicted"/>
<keyword evidence="4" id="KW-1185">Reference proteome</keyword>
<dbReference type="GO" id="GO:0004519">
    <property type="term" value="F:endonuclease activity"/>
    <property type="evidence" value="ECO:0007669"/>
    <property type="project" value="UniProtKB-KW"/>
</dbReference>
<dbReference type="AlphaFoldDB" id="A0A364XWE2"/>
<dbReference type="EMBL" id="QMFY01000015">
    <property type="protein sequence ID" value="RAV98689.1"/>
    <property type="molecule type" value="Genomic_DNA"/>
</dbReference>
<dbReference type="SUPFAM" id="SSF56219">
    <property type="entry name" value="DNase I-like"/>
    <property type="match status" value="1"/>
</dbReference>
<gene>
    <name evidence="3" type="ORF">DQQ10_21985</name>
</gene>
<feature type="signal peptide" evidence="1">
    <location>
        <begin position="1"/>
        <end position="19"/>
    </location>
</feature>
<dbReference type="InterPro" id="IPR036691">
    <property type="entry name" value="Endo/exonu/phosph_ase_sf"/>
</dbReference>
<dbReference type="OrthoDB" id="9793162at2"/>
<keyword evidence="3" id="KW-0378">Hydrolase</keyword>
<protein>
    <submittedName>
        <fullName evidence="3">Endonuclease</fullName>
    </submittedName>
</protein>
<reference evidence="3 4" key="1">
    <citation type="submission" date="2018-06" db="EMBL/GenBank/DDBJ databases">
        <title>Chryseolinea flavus sp. nov., a member of the phylum Bacteroidetes isolated from soil.</title>
        <authorList>
            <person name="Li Y."/>
            <person name="Wang J."/>
        </authorList>
    </citation>
    <scope>NUCLEOTIDE SEQUENCE [LARGE SCALE GENOMIC DNA]</scope>
    <source>
        <strain evidence="3 4">SDU1-6</strain>
    </source>
</reference>
<feature type="domain" description="Endonuclease/exonuclease/phosphatase" evidence="2">
    <location>
        <begin position="142"/>
        <end position="266"/>
    </location>
</feature>
<accession>A0A364XWE2</accession>
<keyword evidence="3" id="KW-0255">Endonuclease</keyword>
<dbReference type="InterPro" id="IPR050410">
    <property type="entry name" value="CCR4/nocturin_mRNA_transcr"/>
</dbReference>
<evidence type="ECO:0000259" key="2">
    <source>
        <dbReference type="Pfam" id="PF03372"/>
    </source>
</evidence>
<evidence type="ECO:0000313" key="4">
    <source>
        <dbReference type="Proteomes" id="UP000251889"/>
    </source>
</evidence>
<keyword evidence="3" id="KW-0540">Nuclease</keyword>
<feature type="chain" id="PRO_5016685392" evidence="1">
    <location>
        <begin position="20"/>
        <end position="277"/>
    </location>
</feature>
<name>A0A364XWE2_9BACT</name>
<evidence type="ECO:0000256" key="1">
    <source>
        <dbReference type="SAM" id="SignalP"/>
    </source>
</evidence>
<dbReference type="Proteomes" id="UP000251889">
    <property type="component" value="Unassembled WGS sequence"/>
</dbReference>
<dbReference type="Gene3D" id="3.60.10.10">
    <property type="entry name" value="Endonuclease/exonuclease/phosphatase"/>
    <property type="match status" value="1"/>
</dbReference>
<dbReference type="CDD" id="cd09083">
    <property type="entry name" value="EEP-1"/>
    <property type="match status" value="1"/>
</dbReference>